<organism evidence="1 2">
    <name type="scientific">Rhodocyclus tenuis</name>
    <name type="common">Rhodospirillum tenue</name>
    <dbReference type="NCBI Taxonomy" id="1066"/>
    <lineage>
        <taxon>Bacteria</taxon>
        <taxon>Pseudomonadati</taxon>
        <taxon>Pseudomonadota</taxon>
        <taxon>Betaproteobacteria</taxon>
        <taxon>Rhodocyclales</taxon>
        <taxon>Rhodocyclaceae</taxon>
        <taxon>Rhodocyclus</taxon>
    </lineage>
</organism>
<dbReference type="AlphaFoldDB" id="A0A6L5JYR7"/>
<dbReference type="EMBL" id="WIXJ01000009">
    <property type="protein sequence ID" value="MQY52339.1"/>
    <property type="molecule type" value="Genomic_DNA"/>
</dbReference>
<sequence>MSHAIYPLSLPSRSPFVRPTPAGVLWRNERLPVAARALPRPSRVGGVSGDRWVAVCSLLVLLLVVIDGGLR</sequence>
<proteinExistence type="predicted"/>
<name>A0A6L5JYR7_RHOTE</name>
<dbReference type="Proteomes" id="UP000480275">
    <property type="component" value="Unassembled WGS sequence"/>
</dbReference>
<reference evidence="1 2" key="1">
    <citation type="submission" date="2019-10" db="EMBL/GenBank/DDBJ databases">
        <title>Whole-genome sequence of the purple nonsulfur photosynthetic bacterium Rhodocyclus tenuis.</title>
        <authorList>
            <person name="Kyndt J.A."/>
            <person name="Meyer T.E."/>
        </authorList>
    </citation>
    <scope>NUCLEOTIDE SEQUENCE [LARGE SCALE GENOMIC DNA]</scope>
    <source>
        <strain evidence="1 2">DSM 110</strain>
    </source>
</reference>
<comment type="caution">
    <text evidence="1">The sequence shown here is derived from an EMBL/GenBank/DDBJ whole genome shotgun (WGS) entry which is preliminary data.</text>
</comment>
<gene>
    <name evidence="1" type="ORF">GHK24_11205</name>
</gene>
<evidence type="ECO:0000313" key="2">
    <source>
        <dbReference type="Proteomes" id="UP000480275"/>
    </source>
</evidence>
<evidence type="ECO:0000313" key="1">
    <source>
        <dbReference type="EMBL" id="MQY52339.1"/>
    </source>
</evidence>
<protein>
    <submittedName>
        <fullName evidence="1">Uncharacterized protein</fullName>
    </submittedName>
</protein>
<accession>A0A6L5JYR7</accession>